<feature type="transmembrane region" description="Helical" evidence="1">
    <location>
        <begin position="86"/>
        <end position="107"/>
    </location>
</feature>
<dbReference type="InterPro" id="IPR005562">
    <property type="entry name" value="SpoVA"/>
</dbReference>
<sequence length="154" mass="16904">MKKEPDKQEYQQIVKNLTPKHNSLLNCAKAFVVGGVFCVLGEMMKQTMITYFGLSKKDSLLYVTIELVLLSVILTGFNLYGKITKFGGAGGLVPITGFANSVASAAIEYQKEGQVFGIGVKIFTIAGPVILYGIFSSFLAGLIYLFIKQWGWFL</sequence>
<dbReference type="PANTHER" id="PTHR38450">
    <property type="entry name" value="STAGE V SPORULATION PROTEIN AC-RELATED"/>
    <property type="match status" value="1"/>
</dbReference>
<protein>
    <submittedName>
        <fullName evidence="2">Stage V sporulation protein AC</fullName>
    </submittedName>
</protein>
<keyword evidence="1" id="KW-0472">Membrane</keyword>
<dbReference type="RefSeq" id="WP_022375706.1">
    <property type="nucleotide sequence ID" value="NZ_JAOQJG010000004.1"/>
</dbReference>
<gene>
    <name evidence="2" type="primary">spoVAC</name>
    <name evidence="2" type="ORF">AAAU51_10340</name>
</gene>
<evidence type="ECO:0000256" key="1">
    <source>
        <dbReference type="SAM" id="Phobius"/>
    </source>
</evidence>
<reference evidence="2 3" key="1">
    <citation type="submission" date="2024-04" db="EMBL/GenBank/DDBJ databases">
        <title>Human intestinal bacterial collection.</title>
        <authorList>
            <person name="Pauvert C."/>
            <person name="Hitch T.C.A."/>
            <person name="Clavel T."/>
        </authorList>
    </citation>
    <scope>NUCLEOTIDE SEQUENCE [LARGE SCALE GENOMIC DNA]</scope>
    <source>
        <strain evidence="2 3">CLA-AA-H249</strain>
    </source>
</reference>
<keyword evidence="1" id="KW-1133">Transmembrane helix</keyword>
<evidence type="ECO:0000313" key="2">
    <source>
        <dbReference type="EMBL" id="MEQ2711565.1"/>
    </source>
</evidence>
<keyword evidence="3" id="KW-1185">Reference proteome</keyword>
<comment type="caution">
    <text evidence="2">The sequence shown here is derived from an EMBL/GenBank/DDBJ whole genome shotgun (WGS) entry which is preliminary data.</text>
</comment>
<dbReference type="Pfam" id="PF03862">
    <property type="entry name" value="SpoVAC_SpoVAEB"/>
    <property type="match status" value="1"/>
</dbReference>
<feature type="transmembrane region" description="Helical" evidence="1">
    <location>
        <begin position="23"/>
        <end position="40"/>
    </location>
</feature>
<organism evidence="2 3">
    <name type="scientific">Anaerostipes amylophilus</name>
    <dbReference type="NCBI Taxonomy" id="2981779"/>
    <lineage>
        <taxon>Bacteria</taxon>
        <taxon>Bacillati</taxon>
        <taxon>Bacillota</taxon>
        <taxon>Clostridia</taxon>
        <taxon>Lachnospirales</taxon>
        <taxon>Lachnospiraceae</taxon>
        <taxon>Anaerostipes</taxon>
    </lineage>
</organism>
<accession>A0ABV1IWG8</accession>
<dbReference type="InterPro" id="IPR014203">
    <property type="entry name" value="Spore_V_AC"/>
</dbReference>
<feature type="transmembrane region" description="Helical" evidence="1">
    <location>
        <begin position="60"/>
        <end position="80"/>
    </location>
</feature>
<proteinExistence type="predicted"/>
<dbReference type="NCBIfam" id="TIGR02838">
    <property type="entry name" value="spore_V_AC"/>
    <property type="match status" value="1"/>
</dbReference>
<evidence type="ECO:0000313" key="3">
    <source>
        <dbReference type="Proteomes" id="UP001482154"/>
    </source>
</evidence>
<name>A0ABV1IWG8_9FIRM</name>
<keyword evidence="1" id="KW-0812">Transmembrane</keyword>
<dbReference type="PANTHER" id="PTHR38450:SF1">
    <property type="entry name" value="STAGE V SPORULATION PROTEIN AC"/>
    <property type="match status" value="1"/>
</dbReference>
<feature type="transmembrane region" description="Helical" evidence="1">
    <location>
        <begin position="119"/>
        <end position="147"/>
    </location>
</feature>
<dbReference type="Proteomes" id="UP001482154">
    <property type="component" value="Unassembled WGS sequence"/>
</dbReference>
<dbReference type="EMBL" id="JBBNIN010000015">
    <property type="protein sequence ID" value="MEQ2711565.1"/>
    <property type="molecule type" value="Genomic_DNA"/>
</dbReference>